<dbReference type="PROSITE" id="PS50977">
    <property type="entry name" value="HTH_TETR_2"/>
    <property type="match status" value="1"/>
</dbReference>
<dbReference type="PANTHER" id="PTHR30055">
    <property type="entry name" value="HTH-TYPE TRANSCRIPTIONAL REGULATOR RUTR"/>
    <property type="match status" value="1"/>
</dbReference>
<dbReference type="SUPFAM" id="SSF46689">
    <property type="entry name" value="Homeodomain-like"/>
    <property type="match status" value="1"/>
</dbReference>
<evidence type="ECO:0000313" key="7">
    <source>
        <dbReference type="Proteomes" id="UP000184440"/>
    </source>
</evidence>
<dbReference type="EMBL" id="FRCS01000003">
    <property type="protein sequence ID" value="SHN14674.1"/>
    <property type="molecule type" value="Genomic_DNA"/>
</dbReference>
<dbReference type="InterPro" id="IPR050109">
    <property type="entry name" value="HTH-type_TetR-like_transc_reg"/>
</dbReference>
<accession>A0A1M7PCQ7</accession>
<dbReference type="PANTHER" id="PTHR30055:SF234">
    <property type="entry name" value="HTH-TYPE TRANSCRIPTIONAL REGULATOR BETI"/>
    <property type="match status" value="1"/>
</dbReference>
<keyword evidence="2 4" id="KW-0238">DNA-binding</keyword>
<dbReference type="GO" id="GO:0000976">
    <property type="term" value="F:transcription cis-regulatory region binding"/>
    <property type="evidence" value="ECO:0007669"/>
    <property type="project" value="TreeGrafter"/>
</dbReference>
<keyword evidence="7" id="KW-1185">Reference proteome</keyword>
<evidence type="ECO:0000313" key="6">
    <source>
        <dbReference type="EMBL" id="SHN14674.1"/>
    </source>
</evidence>
<dbReference type="InterPro" id="IPR001647">
    <property type="entry name" value="HTH_TetR"/>
</dbReference>
<evidence type="ECO:0000256" key="3">
    <source>
        <dbReference type="ARBA" id="ARBA00023163"/>
    </source>
</evidence>
<gene>
    <name evidence="6" type="ORF">SAMN05443668_103208</name>
</gene>
<evidence type="ECO:0000256" key="4">
    <source>
        <dbReference type="PROSITE-ProRule" id="PRU00335"/>
    </source>
</evidence>
<protein>
    <submittedName>
        <fullName evidence="6">Transcriptional regulator, TetR family</fullName>
    </submittedName>
</protein>
<proteinExistence type="predicted"/>
<organism evidence="6 7">
    <name type="scientific">Cryptosporangium aurantiacum</name>
    <dbReference type="NCBI Taxonomy" id="134849"/>
    <lineage>
        <taxon>Bacteria</taxon>
        <taxon>Bacillati</taxon>
        <taxon>Actinomycetota</taxon>
        <taxon>Actinomycetes</taxon>
        <taxon>Cryptosporangiales</taxon>
        <taxon>Cryptosporangiaceae</taxon>
        <taxon>Cryptosporangium</taxon>
    </lineage>
</organism>
<dbReference type="Pfam" id="PF00440">
    <property type="entry name" value="TetR_N"/>
    <property type="match status" value="1"/>
</dbReference>
<feature type="DNA-binding region" description="H-T-H motif" evidence="4">
    <location>
        <begin position="30"/>
        <end position="49"/>
    </location>
</feature>
<dbReference type="Gene3D" id="1.10.357.10">
    <property type="entry name" value="Tetracycline Repressor, domain 2"/>
    <property type="match status" value="1"/>
</dbReference>
<dbReference type="Proteomes" id="UP000184440">
    <property type="component" value="Unassembled WGS sequence"/>
</dbReference>
<feature type="domain" description="HTH tetR-type" evidence="5">
    <location>
        <begin position="7"/>
        <end position="67"/>
    </location>
</feature>
<sequence length="203" mass="22753">MSSSPSAPADDPVLGVVVDLLMSDGYEAVQLREVARRGQTSLRTIYRRFPTRDALIVAALEWWMKAHRYAGLNAEALRPEPGDSLHASLMRLYRALFEPWERHPRMLEAYHRARIGPGGDRLIAQGMAAVVPVAEPLTAHTDPDFRRDLGNLLDNLVYALMGRFADGEIEITEFLPTIDRALYWMTTGYEASLSRDASADQAR</sequence>
<evidence type="ECO:0000256" key="1">
    <source>
        <dbReference type="ARBA" id="ARBA00023015"/>
    </source>
</evidence>
<dbReference type="InterPro" id="IPR009057">
    <property type="entry name" value="Homeodomain-like_sf"/>
</dbReference>
<keyword evidence="3" id="KW-0804">Transcription</keyword>
<dbReference type="Pfam" id="PF17925">
    <property type="entry name" value="TetR_C_20"/>
    <property type="match status" value="1"/>
</dbReference>
<dbReference type="GO" id="GO:0003700">
    <property type="term" value="F:DNA-binding transcription factor activity"/>
    <property type="evidence" value="ECO:0007669"/>
    <property type="project" value="TreeGrafter"/>
</dbReference>
<dbReference type="STRING" id="134849.SAMN05443668_103208"/>
<evidence type="ECO:0000256" key="2">
    <source>
        <dbReference type="ARBA" id="ARBA00023125"/>
    </source>
</evidence>
<keyword evidence="1" id="KW-0805">Transcription regulation</keyword>
<name>A0A1M7PCQ7_9ACTN</name>
<evidence type="ECO:0000259" key="5">
    <source>
        <dbReference type="PROSITE" id="PS50977"/>
    </source>
</evidence>
<dbReference type="AlphaFoldDB" id="A0A1M7PCQ7"/>
<reference evidence="6 7" key="1">
    <citation type="submission" date="2016-11" db="EMBL/GenBank/DDBJ databases">
        <authorList>
            <person name="Jaros S."/>
            <person name="Januszkiewicz K."/>
            <person name="Wedrychowicz H."/>
        </authorList>
    </citation>
    <scope>NUCLEOTIDE SEQUENCE [LARGE SCALE GENOMIC DNA]</scope>
    <source>
        <strain evidence="6 7">DSM 46144</strain>
    </source>
</reference>
<dbReference type="InterPro" id="IPR041642">
    <property type="entry name" value="KstR_C"/>
</dbReference>